<dbReference type="RefSeq" id="XP_060676193.1">
    <property type="nucleotide sequence ID" value="XM_060820210.1"/>
</dbReference>
<dbReference type="SUPFAM" id="SSF54001">
    <property type="entry name" value="Cysteine proteinases"/>
    <property type="match status" value="1"/>
</dbReference>
<comment type="similarity">
    <text evidence="1">Belongs to the peptidase C48 family.</text>
</comment>
<protein>
    <submittedName>
        <fullName evidence="7">Uncharacterized protein LOC132805391</fullName>
    </submittedName>
</protein>
<dbReference type="GeneID" id="132805391"/>
<evidence type="ECO:0000256" key="3">
    <source>
        <dbReference type="ARBA" id="ARBA00022801"/>
    </source>
</evidence>
<feature type="compositionally biased region" description="Basic and acidic residues" evidence="4">
    <location>
        <begin position="320"/>
        <end position="335"/>
    </location>
</feature>
<gene>
    <name evidence="7" type="primary">LOC132805391</name>
</gene>
<keyword evidence="6" id="KW-1185">Reference proteome</keyword>
<accession>A0ABM4AHI5</accession>
<evidence type="ECO:0000259" key="5">
    <source>
        <dbReference type="PROSITE" id="PS50600"/>
    </source>
</evidence>
<name>A0ABM4AHI5_ZIZJJ</name>
<dbReference type="Pfam" id="PF09331">
    <property type="entry name" value="DUF1985"/>
    <property type="match status" value="1"/>
</dbReference>
<organism evidence="6 7">
    <name type="scientific">Ziziphus jujuba</name>
    <name type="common">Chinese jujube</name>
    <name type="synonym">Ziziphus sativa</name>
    <dbReference type="NCBI Taxonomy" id="326968"/>
    <lineage>
        <taxon>Eukaryota</taxon>
        <taxon>Viridiplantae</taxon>
        <taxon>Streptophyta</taxon>
        <taxon>Embryophyta</taxon>
        <taxon>Tracheophyta</taxon>
        <taxon>Spermatophyta</taxon>
        <taxon>Magnoliopsida</taxon>
        <taxon>eudicotyledons</taxon>
        <taxon>Gunneridae</taxon>
        <taxon>Pentapetalae</taxon>
        <taxon>rosids</taxon>
        <taxon>fabids</taxon>
        <taxon>Rosales</taxon>
        <taxon>Rhamnaceae</taxon>
        <taxon>Paliureae</taxon>
        <taxon>Ziziphus</taxon>
    </lineage>
</organism>
<dbReference type="InterPro" id="IPR015410">
    <property type="entry name" value="DUF1985"/>
</dbReference>
<feature type="region of interest" description="Disordered" evidence="4">
    <location>
        <begin position="460"/>
        <end position="492"/>
    </location>
</feature>
<dbReference type="PROSITE" id="PS50600">
    <property type="entry name" value="ULP_PROTEASE"/>
    <property type="match status" value="1"/>
</dbReference>
<reference evidence="7" key="1">
    <citation type="submission" date="2025-08" db="UniProtKB">
        <authorList>
            <consortium name="RefSeq"/>
        </authorList>
    </citation>
    <scope>IDENTIFICATION</scope>
    <source>
        <tissue evidence="7">Seedling</tissue>
    </source>
</reference>
<keyword evidence="3" id="KW-0378">Hydrolase</keyword>
<dbReference type="InterPro" id="IPR003653">
    <property type="entry name" value="Peptidase_C48_C"/>
</dbReference>
<proteinExistence type="inferred from homology"/>
<evidence type="ECO:0000256" key="2">
    <source>
        <dbReference type="ARBA" id="ARBA00022670"/>
    </source>
</evidence>
<evidence type="ECO:0000256" key="1">
    <source>
        <dbReference type="ARBA" id="ARBA00005234"/>
    </source>
</evidence>
<dbReference type="Gene3D" id="3.40.395.10">
    <property type="entry name" value="Adenoviral Proteinase, Chain A"/>
    <property type="match status" value="1"/>
</dbReference>
<dbReference type="Proteomes" id="UP001652623">
    <property type="component" value="Chromosome 9"/>
</dbReference>
<dbReference type="PANTHER" id="PTHR48449">
    <property type="entry name" value="DUF1985 DOMAIN-CONTAINING PROTEIN"/>
    <property type="match status" value="1"/>
</dbReference>
<evidence type="ECO:0000313" key="7">
    <source>
        <dbReference type="RefSeq" id="XP_060676193.1"/>
    </source>
</evidence>
<dbReference type="Pfam" id="PF02902">
    <property type="entry name" value="Peptidase_C48"/>
    <property type="match status" value="1"/>
</dbReference>
<dbReference type="PANTHER" id="PTHR48449:SF1">
    <property type="entry name" value="DUF1985 DOMAIN-CONTAINING PROTEIN"/>
    <property type="match status" value="1"/>
</dbReference>
<dbReference type="InterPro" id="IPR038765">
    <property type="entry name" value="Papain-like_cys_pep_sf"/>
</dbReference>
<evidence type="ECO:0000313" key="6">
    <source>
        <dbReference type="Proteomes" id="UP001652623"/>
    </source>
</evidence>
<keyword evidence="2" id="KW-0645">Protease</keyword>
<feature type="domain" description="Ubiquitin-like protease family profile" evidence="5">
    <location>
        <begin position="596"/>
        <end position="792"/>
    </location>
</feature>
<feature type="region of interest" description="Disordered" evidence="4">
    <location>
        <begin position="319"/>
        <end position="408"/>
    </location>
</feature>
<evidence type="ECO:0000256" key="4">
    <source>
        <dbReference type="SAM" id="MobiDB-lite"/>
    </source>
</evidence>
<sequence length="823" mass="93736">MDSDYQRRFWDSEISRAKVNCRSNFWKAVSDIKFKLTPAQIKKFEDSCFGHFLKASEIQFSGHIVNSMLYRQCVCDDKDSMVFNFGGRGTRFTQRDFTIITGLRFGYEPNRQVNISTRISDTYFGGKRKVTNSEITEAFLTAQCQDNNEADDDRLKLALLYFLETVLLGKESMATAPHNHLEMVDDLEYFNNFPWGTLSYTTTIRSLKSAFEHRESIALNKSKSYSLCGFPLAFMIWGFETIPSLGQAFGKKLPDMAFPRILNWHFSQVPRFEKATELFDHRDYPVHGLMNVTEVEHAYIGNLALDVHHDSTPYNVAPAVRDKPPQASHDEKDEGIPLTRSGISKKRKEASVEIMGKGGRRRMGHKPTDQPSSSTAGVAAHVHVEPMTPSQPPTTPSQPQTTPSHDEVPLRERLTILEGEVASVRQDVKDLRIAMLREFASLDTKLDTLMKHQGVGVSADGLGDGMDGQGDENKGEYGPDATPVDRQSQPYVDDLAGPSVTIIEKVSPSKFPAGRRARKVAAAKQNIDIGRRDRKAAAAITTPYSVGGLRKKLQRTLPGASSTLKFDPYKPVPTRLVKNFDKFMKSGWASKVDMDILTAGKDFFQLLINSEKWLNHDHMEVLPYLFRVRANQFPDIFDPSFEVLDGGFWVYIEQCHGKFIDNPSKFQFSYAMQEYVLGIRMKESKPWKYVNHLLIPLNKRNIHWVVGHVDLKERRMTVYDSDKAGNRYKGQIYFQKLCIMLPYLLRSASFYEQRPDLVDSVDEFTCELAQNTPQQSNGGDCGIFTLKTIEFLHARLPLTFTQDNMEFFRKKYAYEVYNKELSI</sequence>